<sequence length="387" mass="43970">MHDPEKQRAFTAMLEHPVLDRRRYPQLFSLVVHNRKDITGWFKERLNYDLVITESAARLFRRPLGDTLTAPVRYGYPEGWRRVLVLTVLAAAVAEDAEDVTTTQELSDRVRVLTQRDDINLQVYDPDKRAERALFVKAVALLAHTGVLRPADADDEDRRAGWVGRSDAVGGAYEVDRQLLLRLVEPTSLAAALGRWGQATAAGEDGVASRHRVMRRLIELPACLYDDLTEPDRAYLANQRARLAEWCREMTGWVVEQRAEGVALIASDEEDTDLPFPRMRALDFAALMLLNELRTVIDEQREVSDGEVLAAAGRIRERHPKALKKELDTDQAIKEQSVQLLSALDLIRRVPTSAGQRWWLSPVAERFRDPEVVTVSSRLYSEEELEQ</sequence>
<evidence type="ECO:0000313" key="1">
    <source>
        <dbReference type="EMBL" id="ORV45991.1"/>
    </source>
</evidence>
<name>A0A1X1TN28_9MYCO</name>
<dbReference type="InterPro" id="IPR013494">
    <property type="entry name" value="CHP02678"/>
</dbReference>
<accession>A0A1X1TN28</accession>
<evidence type="ECO:0000313" key="2">
    <source>
        <dbReference type="Proteomes" id="UP000193465"/>
    </source>
</evidence>
<comment type="caution">
    <text evidence="1">The sequence shown here is derived from an EMBL/GenBank/DDBJ whole genome shotgun (WGS) entry which is preliminary data.</text>
</comment>
<reference evidence="1 2" key="1">
    <citation type="submission" date="2016-01" db="EMBL/GenBank/DDBJ databases">
        <title>The new phylogeny of the genus Mycobacterium.</title>
        <authorList>
            <person name="Tarcisio F."/>
            <person name="Conor M."/>
            <person name="Antonella G."/>
            <person name="Elisabetta G."/>
            <person name="Giulia F.S."/>
            <person name="Sara T."/>
            <person name="Anna F."/>
            <person name="Clotilde B."/>
            <person name="Roberto B."/>
            <person name="Veronica D.S."/>
            <person name="Fabio R."/>
            <person name="Monica P."/>
            <person name="Olivier J."/>
            <person name="Enrico T."/>
            <person name="Nicola S."/>
        </authorList>
    </citation>
    <scope>NUCLEOTIDE SEQUENCE [LARGE SCALE GENOMIC DNA]</scope>
    <source>
        <strain evidence="1 2">ATCC 27353</strain>
    </source>
</reference>
<dbReference type="Pfam" id="PF09661">
    <property type="entry name" value="DUF2398"/>
    <property type="match status" value="1"/>
</dbReference>
<protein>
    <recommendedName>
        <fullName evidence="3">DUF2398 domain-containing protein</fullName>
    </recommendedName>
</protein>
<dbReference type="Proteomes" id="UP000193465">
    <property type="component" value="Unassembled WGS sequence"/>
</dbReference>
<dbReference type="STRING" id="188915.AWC02_11685"/>
<keyword evidence="2" id="KW-1185">Reference proteome</keyword>
<proteinExistence type="predicted"/>
<evidence type="ECO:0008006" key="3">
    <source>
        <dbReference type="Google" id="ProtNLM"/>
    </source>
</evidence>
<dbReference type="RefSeq" id="WP_085128911.1">
    <property type="nucleotide sequence ID" value="NZ_LQOT01000040.1"/>
</dbReference>
<organism evidence="1 2">
    <name type="scientific">Mycolicibacter engbaekii</name>
    <dbReference type="NCBI Taxonomy" id="188915"/>
    <lineage>
        <taxon>Bacteria</taxon>
        <taxon>Bacillati</taxon>
        <taxon>Actinomycetota</taxon>
        <taxon>Actinomycetes</taxon>
        <taxon>Mycobacteriales</taxon>
        <taxon>Mycobacteriaceae</taxon>
        <taxon>Mycolicibacter</taxon>
    </lineage>
</organism>
<gene>
    <name evidence="1" type="ORF">AWC02_11685</name>
</gene>
<dbReference type="EMBL" id="LQOT01000040">
    <property type="protein sequence ID" value="ORV45991.1"/>
    <property type="molecule type" value="Genomic_DNA"/>
</dbReference>
<dbReference type="AlphaFoldDB" id="A0A1X1TN28"/>